<dbReference type="AlphaFoldDB" id="A0A382ZX04"/>
<organism evidence="6">
    <name type="scientific">marine metagenome</name>
    <dbReference type="NCBI Taxonomy" id="408172"/>
    <lineage>
        <taxon>unclassified sequences</taxon>
        <taxon>metagenomes</taxon>
        <taxon>ecological metagenomes</taxon>
    </lineage>
</organism>
<gene>
    <name evidence="6" type="ORF">METZ01_LOCUS452888</name>
</gene>
<reference evidence="6" key="1">
    <citation type="submission" date="2018-05" db="EMBL/GenBank/DDBJ databases">
        <authorList>
            <person name="Lanie J.A."/>
            <person name="Ng W.-L."/>
            <person name="Kazmierczak K.M."/>
            <person name="Andrzejewski T.M."/>
            <person name="Davidsen T.M."/>
            <person name="Wayne K.J."/>
            <person name="Tettelin H."/>
            <person name="Glass J.I."/>
            <person name="Rusch D."/>
            <person name="Podicherti R."/>
            <person name="Tsui H.-C.T."/>
            <person name="Winkler M.E."/>
        </authorList>
    </citation>
    <scope>NUCLEOTIDE SEQUENCE</scope>
</reference>
<keyword evidence="4" id="KW-0456">Lyase</keyword>
<proteinExistence type="inferred from homology"/>
<dbReference type="EMBL" id="UINC01187353">
    <property type="protein sequence ID" value="SVE00034.1"/>
    <property type="molecule type" value="Genomic_DNA"/>
</dbReference>
<evidence type="ECO:0000256" key="1">
    <source>
        <dbReference type="ARBA" id="ARBA00005495"/>
    </source>
</evidence>
<feature type="non-terminal residue" evidence="6">
    <location>
        <position position="153"/>
    </location>
</feature>
<name>A0A382ZX04_9ZZZZ</name>
<dbReference type="PANTHER" id="PTHR33337">
    <property type="entry name" value="GFA DOMAIN-CONTAINING PROTEIN"/>
    <property type="match status" value="1"/>
</dbReference>
<evidence type="ECO:0000259" key="5">
    <source>
        <dbReference type="PROSITE" id="PS51891"/>
    </source>
</evidence>
<feature type="domain" description="CENP-V/GFA" evidence="5">
    <location>
        <begin position="21"/>
        <end position="140"/>
    </location>
</feature>
<evidence type="ECO:0000256" key="3">
    <source>
        <dbReference type="ARBA" id="ARBA00022833"/>
    </source>
</evidence>
<dbReference type="SUPFAM" id="SSF51316">
    <property type="entry name" value="Mss4-like"/>
    <property type="match status" value="1"/>
</dbReference>
<dbReference type="Gene3D" id="3.90.1590.10">
    <property type="entry name" value="glutathione-dependent formaldehyde- activating enzyme (gfa)"/>
    <property type="match status" value="1"/>
</dbReference>
<evidence type="ECO:0000313" key="6">
    <source>
        <dbReference type="EMBL" id="SVE00034.1"/>
    </source>
</evidence>
<protein>
    <recommendedName>
        <fullName evidence="5">CENP-V/GFA domain-containing protein</fullName>
    </recommendedName>
</protein>
<keyword evidence="2" id="KW-0479">Metal-binding</keyword>
<dbReference type="Pfam" id="PF04828">
    <property type="entry name" value="GFA"/>
    <property type="match status" value="1"/>
</dbReference>
<dbReference type="PROSITE" id="PS51891">
    <property type="entry name" value="CENP_V_GFA"/>
    <property type="match status" value="1"/>
</dbReference>
<evidence type="ECO:0000256" key="2">
    <source>
        <dbReference type="ARBA" id="ARBA00022723"/>
    </source>
</evidence>
<accession>A0A382ZX04</accession>
<comment type="similarity">
    <text evidence="1">Belongs to the Gfa family.</text>
</comment>
<dbReference type="InterPro" id="IPR006913">
    <property type="entry name" value="CENP-V/GFA"/>
</dbReference>
<evidence type="ECO:0000256" key="4">
    <source>
        <dbReference type="ARBA" id="ARBA00023239"/>
    </source>
</evidence>
<dbReference type="PANTHER" id="PTHR33337:SF40">
    <property type="entry name" value="CENP-V_GFA DOMAIN-CONTAINING PROTEIN-RELATED"/>
    <property type="match status" value="1"/>
</dbReference>
<sequence length="153" mass="17085">MNSEFSRLFGSVADGPFLAKYRASCHCGAVEYAVSADPLDAKICHCQVCQKLHGAPMQWSAIFEKHLVRILQGLAHVCFYNSESHVAERILPCKVSCRICGAHIADEGRNMWLAFPTLFDFGTPPVVPPAFRPTCHIFYGNRCLDLSDNLPKW</sequence>
<dbReference type="InterPro" id="IPR011057">
    <property type="entry name" value="Mss4-like_sf"/>
</dbReference>
<dbReference type="GO" id="GO:0046872">
    <property type="term" value="F:metal ion binding"/>
    <property type="evidence" value="ECO:0007669"/>
    <property type="project" value="UniProtKB-KW"/>
</dbReference>
<keyword evidence="3" id="KW-0862">Zinc</keyword>
<dbReference type="GO" id="GO:0016846">
    <property type="term" value="F:carbon-sulfur lyase activity"/>
    <property type="evidence" value="ECO:0007669"/>
    <property type="project" value="InterPro"/>
</dbReference>